<comment type="caution">
    <text evidence="8">The sequence shown here is derived from an EMBL/GenBank/DDBJ whole genome shotgun (WGS) entry which is preliminary data.</text>
</comment>
<dbReference type="FunFam" id="1.10.600.10:FF:000001">
    <property type="entry name" value="Geranylgeranyl diphosphate synthase"/>
    <property type="match status" value="1"/>
</dbReference>
<proteinExistence type="inferred from homology"/>
<dbReference type="PANTHER" id="PTHR43281">
    <property type="entry name" value="FARNESYL DIPHOSPHATE SYNTHASE"/>
    <property type="match status" value="1"/>
</dbReference>
<dbReference type="GO" id="GO:0004161">
    <property type="term" value="F:dimethylallyltranstransferase activity"/>
    <property type="evidence" value="ECO:0007669"/>
    <property type="project" value="UniProtKB-EC"/>
</dbReference>
<sequence length="302" mass="32030">MPDFSSGRASAESLADQLRLIVDDRLGKLIPEADAEGQSLAEAMRFSLLSPGKRVRPLLTLMATLQLGGDTTAALDTACALEMVHTASLVLDDLPCMDNAAMRRGLPAVHKRYGEDGAILAAIALMNRAYGVVVSDPKLSAATRLRLVEGLSTAIGPDGLVSGQSRDLTANGRPRSREEIEDINHQKTGVLFQLAVESGAVIAEADDSAYAPLRSFARHVGLAFQASDDVLDAMSCVAIAGKDVGQDAGKSTLVSELGVAQACGIVRQHLADAHACLRQHFPGHPPYLQELLDSLFRELPTE</sequence>
<evidence type="ECO:0000256" key="6">
    <source>
        <dbReference type="ARBA" id="ARBA00023229"/>
    </source>
</evidence>
<dbReference type="EC" id="2.5.1.1" evidence="8"/>
<evidence type="ECO:0000313" key="8">
    <source>
        <dbReference type="EMBL" id="MCP1675880.1"/>
    </source>
</evidence>
<keyword evidence="4" id="KW-0479">Metal-binding</keyword>
<name>A0AAE3G4U4_9GAMM</name>
<evidence type="ECO:0000256" key="1">
    <source>
        <dbReference type="ARBA" id="ARBA00001946"/>
    </source>
</evidence>
<gene>
    <name evidence="8" type="ORF">J2T57_003035</name>
</gene>
<reference evidence="8" key="1">
    <citation type="submission" date="2022-03" db="EMBL/GenBank/DDBJ databases">
        <title>Genomic Encyclopedia of Type Strains, Phase III (KMG-III): the genomes of soil and plant-associated and newly described type strains.</title>
        <authorList>
            <person name="Whitman W."/>
        </authorList>
    </citation>
    <scope>NUCLEOTIDE SEQUENCE</scope>
    <source>
        <strain evidence="8">ANL 6-2</strain>
    </source>
</reference>
<dbReference type="GO" id="GO:0004337">
    <property type="term" value="F:(2E,6E)-farnesyl diphosphate synthase activity"/>
    <property type="evidence" value="ECO:0007669"/>
    <property type="project" value="UniProtKB-EC"/>
</dbReference>
<dbReference type="SFLD" id="SFLDS00005">
    <property type="entry name" value="Isoprenoid_Synthase_Type_I"/>
    <property type="match status" value="1"/>
</dbReference>
<dbReference type="PANTHER" id="PTHR43281:SF1">
    <property type="entry name" value="FARNESYL DIPHOSPHATE SYNTHASE"/>
    <property type="match status" value="1"/>
</dbReference>
<dbReference type="GO" id="GO:0046872">
    <property type="term" value="F:metal ion binding"/>
    <property type="evidence" value="ECO:0007669"/>
    <property type="project" value="UniProtKB-KW"/>
</dbReference>
<dbReference type="GO" id="GO:0016114">
    <property type="term" value="P:terpenoid biosynthetic process"/>
    <property type="evidence" value="ECO:0007669"/>
    <property type="project" value="UniProtKB-ARBA"/>
</dbReference>
<dbReference type="InterPro" id="IPR000092">
    <property type="entry name" value="Polyprenyl_synt"/>
</dbReference>
<dbReference type="CDD" id="cd00685">
    <property type="entry name" value="Trans_IPPS_HT"/>
    <property type="match status" value="1"/>
</dbReference>
<protein>
    <submittedName>
        <fullName evidence="8">Geranylgeranyl diphosphate synthase type II</fullName>
        <ecNumber evidence="8">2.5.1.1</ecNumber>
        <ecNumber evidence="8">2.5.1.10</ecNumber>
        <ecNumber evidence="8">2.5.1.29</ecNumber>
    </submittedName>
</protein>
<accession>A0AAE3G4U4</accession>
<comment type="cofactor">
    <cofactor evidence="1">
        <name>Mg(2+)</name>
        <dbReference type="ChEBI" id="CHEBI:18420"/>
    </cofactor>
</comment>
<evidence type="ECO:0000256" key="2">
    <source>
        <dbReference type="ARBA" id="ARBA00006706"/>
    </source>
</evidence>
<evidence type="ECO:0000256" key="4">
    <source>
        <dbReference type="ARBA" id="ARBA00022723"/>
    </source>
</evidence>
<evidence type="ECO:0000256" key="7">
    <source>
        <dbReference type="RuleBase" id="RU004466"/>
    </source>
</evidence>
<dbReference type="SUPFAM" id="SSF48576">
    <property type="entry name" value="Terpenoid synthases"/>
    <property type="match status" value="1"/>
</dbReference>
<keyword evidence="5" id="KW-0460">Magnesium</keyword>
<dbReference type="Pfam" id="PF00348">
    <property type="entry name" value="polyprenyl_synt"/>
    <property type="match status" value="1"/>
</dbReference>
<dbReference type="InterPro" id="IPR008949">
    <property type="entry name" value="Isoprenoid_synthase_dom_sf"/>
</dbReference>
<comment type="similarity">
    <text evidence="2 7">Belongs to the FPP/GGPP synthase family.</text>
</comment>
<dbReference type="EMBL" id="JALJXV010000007">
    <property type="protein sequence ID" value="MCP1675880.1"/>
    <property type="molecule type" value="Genomic_DNA"/>
</dbReference>
<dbReference type="AlphaFoldDB" id="A0AAE3G4U4"/>
<evidence type="ECO:0000313" key="9">
    <source>
        <dbReference type="Proteomes" id="UP001205843"/>
    </source>
</evidence>
<keyword evidence="6" id="KW-0414">Isoprene biosynthesis</keyword>
<dbReference type="InterPro" id="IPR033749">
    <property type="entry name" value="Polyprenyl_synt_CS"/>
</dbReference>
<dbReference type="GO" id="GO:0004311">
    <property type="term" value="F:geranylgeranyl diphosphate synthase activity"/>
    <property type="evidence" value="ECO:0007669"/>
    <property type="project" value="UniProtKB-EC"/>
</dbReference>
<dbReference type="Proteomes" id="UP001205843">
    <property type="component" value="Unassembled WGS sequence"/>
</dbReference>
<dbReference type="PROSITE" id="PS00723">
    <property type="entry name" value="POLYPRENYL_SYNTHASE_1"/>
    <property type="match status" value="1"/>
</dbReference>
<dbReference type="EC" id="2.5.1.10" evidence="8"/>
<dbReference type="EC" id="2.5.1.29" evidence="8"/>
<dbReference type="SFLD" id="SFLDG01017">
    <property type="entry name" value="Polyprenyl_Transferase_Like"/>
    <property type="match status" value="1"/>
</dbReference>
<organism evidence="8 9">
    <name type="scientific">Natronocella acetinitrilica</name>
    <dbReference type="NCBI Taxonomy" id="414046"/>
    <lineage>
        <taxon>Bacteria</taxon>
        <taxon>Pseudomonadati</taxon>
        <taxon>Pseudomonadota</taxon>
        <taxon>Gammaproteobacteria</taxon>
        <taxon>Chromatiales</taxon>
        <taxon>Ectothiorhodospiraceae</taxon>
        <taxon>Natronocella</taxon>
    </lineage>
</organism>
<keyword evidence="9" id="KW-1185">Reference proteome</keyword>
<evidence type="ECO:0000256" key="5">
    <source>
        <dbReference type="ARBA" id="ARBA00022842"/>
    </source>
</evidence>
<dbReference type="Gene3D" id="1.10.600.10">
    <property type="entry name" value="Farnesyl Diphosphate Synthase"/>
    <property type="match status" value="1"/>
</dbReference>
<dbReference type="GO" id="GO:0008654">
    <property type="term" value="P:phospholipid biosynthetic process"/>
    <property type="evidence" value="ECO:0007669"/>
    <property type="project" value="UniProtKB-ARBA"/>
</dbReference>
<keyword evidence="3 7" id="KW-0808">Transferase</keyword>
<evidence type="ECO:0000256" key="3">
    <source>
        <dbReference type="ARBA" id="ARBA00022679"/>
    </source>
</evidence>
<dbReference type="RefSeq" id="WP_253480025.1">
    <property type="nucleotide sequence ID" value="NZ_JALJXV010000007.1"/>
</dbReference>